<evidence type="ECO:0000313" key="1">
    <source>
        <dbReference type="EMBL" id="QDT53048.1"/>
    </source>
</evidence>
<dbReference type="KEGG" id="ccos:Pan44_10630"/>
<proteinExistence type="predicted"/>
<dbReference type="EMBL" id="CP036271">
    <property type="protein sequence ID" value="QDT53048.1"/>
    <property type="molecule type" value="Genomic_DNA"/>
</dbReference>
<dbReference type="RefSeq" id="WP_145027926.1">
    <property type="nucleotide sequence ID" value="NZ_CP036271.1"/>
</dbReference>
<name>A0A517SAA5_9PLAN</name>
<dbReference type="Proteomes" id="UP000315700">
    <property type="component" value="Chromosome"/>
</dbReference>
<reference evidence="1 2" key="1">
    <citation type="submission" date="2019-02" db="EMBL/GenBank/DDBJ databases">
        <title>Deep-cultivation of Planctomycetes and their phenomic and genomic characterization uncovers novel biology.</title>
        <authorList>
            <person name="Wiegand S."/>
            <person name="Jogler M."/>
            <person name="Boedeker C."/>
            <person name="Pinto D."/>
            <person name="Vollmers J."/>
            <person name="Rivas-Marin E."/>
            <person name="Kohn T."/>
            <person name="Peeters S.H."/>
            <person name="Heuer A."/>
            <person name="Rast P."/>
            <person name="Oberbeckmann S."/>
            <person name="Bunk B."/>
            <person name="Jeske O."/>
            <person name="Meyerdierks A."/>
            <person name="Storesund J.E."/>
            <person name="Kallscheuer N."/>
            <person name="Luecker S."/>
            <person name="Lage O.M."/>
            <person name="Pohl T."/>
            <person name="Merkel B.J."/>
            <person name="Hornburger P."/>
            <person name="Mueller R.-W."/>
            <person name="Bruemmer F."/>
            <person name="Labrenz M."/>
            <person name="Spormann A.M."/>
            <person name="Op den Camp H."/>
            <person name="Overmann J."/>
            <person name="Amann R."/>
            <person name="Jetten M.S.M."/>
            <person name="Mascher T."/>
            <person name="Medema M.H."/>
            <person name="Devos D.P."/>
            <person name="Kaster A.-K."/>
            <person name="Ovreas L."/>
            <person name="Rohde M."/>
            <person name="Galperin M.Y."/>
            <person name="Jogler C."/>
        </authorList>
    </citation>
    <scope>NUCLEOTIDE SEQUENCE [LARGE SCALE GENOMIC DNA]</scope>
    <source>
        <strain evidence="1 2">Pan44</strain>
    </source>
</reference>
<organism evidence="1 2">
    <name type="scientific">Caulifigura coniformis</name>
    <dbReference type="NCBI Taxonomy" id="2527983"/>
    <lineage>
        <taxon>Bacteria</taxon>
        <taxon>Pseudomonadati</taxon>
        <taxon>Planctomycetota</taxon>
        <taxon>Planctomycetia</taxon>
        <taxon>Planctomycetales</taxon>
        <taxon>Planctomycetaceae</taxon>
        <taxon>Caulifigura</taxon>
    </lineage>
</organism>
<evidence type="ECO:0000313" key="2">
    <source>
        <dbReference type="Proteomes" id="UP000315700"/>
    </source>
</evidence>
<accession>A0A517SAA5</accession>
<gene>
    <name evidence="1" type="ORF">Pan44_10630</name>
</gene>
<dbReference type="AlphaFoldDB" id="A0A517SAA5"/>
<dbReference type="InParanoid" id="A0A517SAA5"/>
<sequence length="84" mass="9427">MMHSSEFILSNDDDRLEAFIADLTTAVYQAVLSSGAINWLDLQLSLWRVVRECIAEWEVIDNVPFASFEPPEGLVGTRLVNSGR</sequence>
<protein>
    <submittedName>
        <fullName evidence="1">Uncharacterized protein</fullName>
    </submittedName>
</protein>
<keyword evidence="2" id="KW-1185">Reference proteome</keyword>